<protein>
    <submittedName>
        <fullName evidence="1">Uncharacterized protein</fullName>
    </submittedName>
</protein>
<dbReference type="EMBL" id="JARBHB010000004">
    <property type="protein sequence ID" value="KAJ8886203.1"/>
    <property type="molecule type" value="Genomic_DNA"/>
</dbReference>
<evidence type="ECO:0000313" key="1">
    <source>
        <dbReference type="EMBL" id="KAJ8886203.1"/>
    </source>
</evidence>
<keyword evidence="2" id="KW-1185">Reference proteome</keyword>
<dbReference type="PANTHER" id="PTHR46601:SF1">
    <property type="entry name" value="ADF-H DOMAIN-CONTAINING PROTEIN"/>
    <property type="match status" value="1"/>
</dbReference>
<sequence>MVTVEEFDGMEDTTLQKWNTKRCDITVKGKVNSCQKTMKENIECKKRDMDVAFEESLCKFLQHTACCVQPISFCTISDNLRHDTPAICAHLLSVIDELRKHITNLKLVHFVSDGPTTQYRNRTFLAPALNEEESIHWRYSETCHGKGAPDGI</sequence>
<accession>A0ABQ9HPC1</accession>
<proteinExistence type="predicted"/>
<dbReference type="Proteomes" id="UP001159363">
    <property type="component" value="Chromosome X"/>
</dbReference>
<comment type="caution">
    <text evidence="1">The sequence shown here is derived from an EMBL/GenBank/DDBJ whole genome shotgun (WGS) entry which is preliminary data.</text>
</comment>
<organism evidence="1 2">
    <name type="scientific">Dryococelus australis</name>
    <dbReference type="NCBI Taxonomy" id="614101"/>
    <lineage>
        <taxon>Eukaryota</taxon>
        <taxon>Metazoa</taxon>
        <taxon>Ecdysozoa</taxon>
        <taxon>Arthropoda</taxon>
        <taxon>Hexapoda</taxon>
        <taxon>Insecta</taxon>
        <taxon>Pterygota</taxon>
        <taxon>Neoptera</taxon>
        <taxon>Polyneoptera</taxon>
        <taxon>Phasmatodea</taxon>
        <taxon>Verophasmatodea</taxon>
        <taxon>Anareolatae</taxon>
        <taxon>Phasmatidae</taxon>
        <taxon>Eurycanthinae</taxon>
        <taxon>Dryococelus</taxon>
    </lineage>
</organism>
<name>A0ABQ9HPC1_9NEOP</name>
<evidence type="ECO:0000313" key="2">
    <source>
        <dbReference type="Proteomes" id="UP001159363"/>
    </source>
</evidence>
<dbReference type="PANTHER" id="PTHR46601">
    <property type="entry name" value="ULP_PROTEASE DOMAIN-CONTAINING PROTEIN"/>
    <property type="match status" value="1"/>
</dbReference>
<gene>
    <name evidence="1" type="ORF">PR048_012412</name>
</gene>
<reference evidence="1 2" key="1">
    <citation type="submission" date="2023-02" db="EMBL/GenBank/DDBJ databases">
        <title>LHISI_Scaffold_Assembly.</title>
        <authorList>
            <person name="Stuart O.P."/>
            <person name="Cleave R."/>
            <person name="Magrath M.J.L."/>
            <person name="Mikheyev A.S."/>
        </authorList>
    </citation>
    <scope>NUCLEOTIDE SEQUENCE [LARGE SCALE GENOMIC DNA]</scope>
    <source>
        <strain evidence="1">Daus_M_001</strain>
        <tissue evidence="1">Leg muscle</tissue>
    </source>
</reference>